<keyword evidence="3" id="KW-1185">Reference proteome</keyword>
<organism evidence="2 3">
    <name type="scientific">Geodia barretti</name>
    <name type="common">Barrett's horny sponge</name>
    <dbReference type="NCBI Taxonomy" id="519541"/>
    <lineage>
        <taxon>Eukaryota</taxon>
        <taxon>Metazoa</taxon>
        <taxon>Porifera</taxon>
        <taxon>Demospongiae</taxon>
        <taxon>Heteroscleromorpha</taxon>
        <taxon>Tetractinellida</taxon>
        <taxon>Astrophorina</taxon>
        <taxon>Geodiidae</taxon>
        <taxon>Geodia</taxon>
    </lineage>
</organism>
<dbReference type="AlphaFoldDB" id="A0AA35WT58"/>
<evidence type="ECO:0000313" key="3">
    <source>
        <dbReference type="Proteomes" id="UP001174909"/>
    </source>
</evidence>
<evidence type="ECO:0000256" key="1">
    <source>
        <dbReference type="SAM" id="MobiDB-lite"/>
    </source>
</evidence>
<reference evidence="2" key="1">
    <citation type="submission" date="2023-03" db="EMBL/GenBank/DDBJ databases">
        <authorList>
            <person name="Steffen K."/>
            <person name="Cardenas P."/>
        </authorList>
    </citation>
    <scope>NUCLEOTIDE SEQUENCE</scope>
</reference>
<feature type="compositionally biased region" description="Basic and acidic residues" evidence="1">
    <location>
        <begin position="81"/>
        <end position="95"/>
    </location>
</feature>
<comment type="caution">
    <text evidence="2">The sequence shown here is derived from an EMBL/GenBank/DDBJ whole genome shotgun (WGS) entry which is preliminary data.</text>
</comment>
<accession>A0AA35WT58</accession>
<sequence>MRGCKASRHTGGVGPAGHAGVCDASRSYWWVLCQQVMLVCVNLGCIVPCPRCSIVRETAGGRSARRGARLLQGRGRRKGRGAKDGWKGGARDHFHGSSANKHPVV</sequence>
<proteinExistence type="predicted"/>
<dbReference type="EMBL" id="CASHTH010002571">
    <property type="protein sequence ID" value="CAI8031854.1"/>
    <property type="molecule type" value="Genomic_DNA"/>
</dbReference>
<protein>
    <submittedName>
        <fullName evidence="2">Uncharacterized protein</fullName>
    </submittedName>
</protein>
<gene>
    <name evidence="2" type="ORF">GBAR_LOCUS18046</name>
</gene>
<evidence type="ECO:0000313" key="2">
    <source>
        <dbReference type="EMBL" id="CAI8031854.1"/>
    </source>
</evidence>
<name>A0AA35WT58_GEOBA</name>
<dbReference type="Proteomes" id="UP001174909">
    <property type="component" value="Unassembled WGS sequence"/>
</dbReference>
<feature type="region of interest" description="Disordered" evidence="1">
    <location>
        <begin position="72"/>
        <end position="105"/>
    </location>
</feature>
<feature type="non-terminal residue" evidence="2">
    <location>
        <position position="105"/>
    </location>
</feature>